<dbReference type="Pfam" id="PF00550">
    <property type="entry name" value="PP-binding"/>
    <property type="match status" value="1"/>
</dbReference>
<evidence type="ECO:0000313" key="2">
    <source>
        <dbReference type="EMBL" id="RAY16752.1"/>
    </source>
</evidence>
<reference evidence="2 3" key="1">
    <citation type="submission" date="2018-06" db="EMBL/GenBank/DDBJ databases">
        <title>Actinomadura craniellae sp. nov. isolated from marine sponge Craniella sp.</title>
        <authorList>
            <person name="Li L."/>
            <person name="Xu Q.H."/>
            <person name="Lin H.W."/>
            <person name="Lu Y.H."/>
        </authorList>
    </citation>
    <scope>NUCLEOTIDE SEQUENCE [LARGE SCALE GENOMIC DNA]</scope>
    <source>
        <strain evidence="2 3">LHW63021</strain>
    </source>
</reference>
<evidence type="ECO:0000313" key="3">
    <source>
        <dbReference type="Proteomes" id="UP000251891"/>
    </source>
</evidence>
<dbReference type="SUPFAM" id="SSF47336">
    <property type="entry name" value="ACP-like"/>
    <property type="match status" value="1"/>
</dbReference>
<dbReference type="InterPro" id="IPR009081">
    <property type="entry name" value="PP-bd_ACP"/>
</dbReference>
<organism evidence="2 3">
    <name type="scientific">Actinomadura craniellae</name>
    <dbReference type="NCBI Taxonomy" id="2231787"/>
    <lineage>
        <taxon>Bacteria</taxon>
        <taxon>Bacillati</taxon>
        <taxon>Actinomycetota</taxon>
        <taxon>Actinomycetes</taxon>
        <taxon>Streptosporangiales</taxon>
        <taxon>Thermomonosporaceae</taxon>
        <taxon>Actinomadura</taxon>
    </lineage>
</organism>
<proteinExistence type="predicted"/>
<dbReference type="EMBL" id="QLYX01000001">
    <property type="protein sequence ID" value="RAY16752.1"/>
    <property type="molecule type" value="Genomic_DNA"/>
</dbReference>
<accession>A0A365HCL6</accession>
<dbReference type="Proteomes" id="UP000251891">
    <property type="component" value="Unassembled WGS sequence"/>
</dbReference>
<dbReference type="OrthoDB" id="2455700at2"/>
<evidence type="ECO:0000259" key="1">
    <source>
        <dbReference type="Pfam" id="PF00550"/>
    </source>
</evidence>
<comment type="caution">
    <text evidence="2">The sequence shown here is derived from an EMBL/GenBank/DDBJ whole genome shotgun (WGS) entry which is preliminary data.</text>
</comment>
<gene>
    <name evidence="2" type="ORF">DPM19_00850</name>
</gene>
<name>A0A365HCL6_9ACTN</name>
<feature type="domain" description="Carrier" evidence="1">
    <location>
        <begin position="10"/>
        <end position="45"/>
    </location>
</feature>
<keyword evidence="3" id="KW-1185">Reference proteome</keyword>
<dbReference type="Gene3D" id="1.10.1200.10">
    <property type="entry name" value="ACP-like"/>
    <property type="match status" value="1"/>
</dbReference>
<dbReference type="AlphaFoldDB" id="A0A365HCL6"/>
<dbReference type="InterPro" id="IPR036736">
    <property type="entry name" value="ACP-like_sf"/>
</dbReference>
<sequence>MKITDDQALADIADLLYLEPGDLDHEADLRDQGMDSVRVMELVEKWRAAGLMEIDYIMLAEDQRVTHWLTVLRGLQNA</sequence>
<dbReference type="RefSeq" id="WP_111862804.1">
    <property type="nucleotide sequence ID" value="NZ_QLYX01000001.1"/>
</dbReference>
<protein>
    <submittedName>
        <fullName evidence="2">Acyl carrier protein</fullName>
    </submittedName>
</protein>